<dbReference type="Pfam" id="PF00098">
    <property type="entry name" value="zf-CCHC"/>
    <property type="match status" value="1"/>
</dbReference>
<reference evidence="7" key="1">
    <citation type="journal article" date="2022" name="Int. J. Mol. Sci.">
        <title>Draft Genome of Tanacetum Coccineum: Genomic Comparison of Closely Related Tanacetum-Family Plants.</title>
        <authorList>
            <person name="Yamashiro T."/>
            <person name="Shiraishi A."/>
            <person name="Nakayama K."/>
            <person name="Satake H."/>
        </authorList>
    </citation>
    <scope>NUCLEOTIDE SEQUENCE</scope>
</reference>
<name>A0ABQ5HDS7_9ASTR</name>
<dbReference type="PROSITE" id="PS50994">
    <property type="entry name" value="INTEGRASE"/>
    <property type="match status" value="1"/>
</dbReference>
<dbReference type="InterPro" id="IPR013103">
    <property type="entry name" value="RVT_2"/>
</dbReference>
<feature type="coiled-coil region" evidence="4">
    <location>
        <begin position="76"/>
        <end position="103"/>
    </location>
</feature>
<feature type="domain" description="CCHC-type" evidence="5">
    <location>
        <begin position="315"/>
        <end position="329"/>
    </location>
</feature>
<dbReference type="SUPFAM" id="SSF53098">
    <property type="entry name" value="Ribonuclease H-like"/>
    <property type="match status" value="1"/>
</dbReference>
<evidence type="ECO:0000313" key="7">
    <source>
        <dbReference type="EMBL" id="GJT86043.1"/>
    </source>
</evidence>
<evidence type="ECO:0000259" key="5">
    <source>
        <dbReference type="PROSITE" id="PS50158"/>
    </source>
</evidence>
<proteinExistence type="predicted"/>
<evidence type="ECO:0000256" key="1">
    <source>
        <dbReference type="ARBA" id="ARBA00022723"/>
    </source>
</evidence>
<dbReference type="InterPro" id="IPR036397">
    <property type="entry name" value="RNaseH_sf"/>
</dbReference>
<dbReference type="Gene3D" id="3.30.420.10">
    <property type="entry name" value="Ribonuclease H-like superfamily/Ribonuclease H"/>
    <property type="match status" value="1"/>
</dbReference>
<dbReference type="InterPro" id="IPR043502">
    <property type="entry name" value="DNA/RNA_pol_sf"/>
</dbReference>
<dbReference type="Gene3D" id="4.10.60.10">
    <property type="entry name" value="Zinc finger, CCHC-type"/>
    <property type="match status" value="1"/>
</dbReference>
<dbReference type="InterPro" id="IPR036875">
    <property type="entry name" value="Znf_CCHC_sf"/>
</dbReference>
<keyword evidence="8" id="KW-1185">Reference proteome</keyword>
<dbReference type="InterPro" id="IPR057670">
    <property type="entry name" value="SH3_retrovirus"/>
</dbReference>
<organism evidence="7 8">
    <name type="scientific">Tanacetum coccineum</name>
    <dbReference type="NCBI Taxonomy" id="301880"/>
    <lineage>
        <taxon>Eukaryota</taxon>
        <taxon>Viridiplantae</taxon>
        <taxon>Streptophyta</taxon>
        <taxon>Embryophyta</taxon>
        <taxon>Tracheophyta</taxon>
        <taxon>Spermatophyta</taxon>
        <taxon>Magnoliopsida</taxon>
        <taxon>eudicotyledons</taxon>
        <taxon>Gunneridae</taxon>
        <taxon>Pentapetalae</taxon>
        <taxon>asterids</taxon>
        <taxon>campanulids</taxon>
        <taxon>Asterales</taxon>
        <taxon>Asteraceae</taxon>
        <taxon>Asteroideae</taxon>
        <taxon>Anthemideae</taxon>
        <taxon>Anthemidinae</taxon>
        <taxon>Tanacetum</taxon>
    </lineage>
</organism>
<gene>
    <name evidence="7" type="ORF">Tco_1067760</name>
</gene>
<dbReference type="InterPro" id="IPR001584">
    <property type="entry name" value="Integrase_cat-core"/>
</dbReference>
<dbReference type="SMART" id="SM00343">
    <property type="entry name" value="ZnF_C2HC"/>
    <property type="match status" value="2"/>
</dbReference>
<dbReference type="InterPro" id="IPR001878">
    <property type="entry name" value="Znf_CCHC"/>
</dbReference>
<keyword evidence="1" id="KW-0479">Metal-binding</keyword>
<dbReference type="Pfam" id="PF07727">
    <property type="entry name" value="RVT_2"/>
    <property type="match status" value="1"/>
</dbReference>
<sequence>MSCIELGVVLDLGCSSWREKFDFRTVHTTYWRVVDTPDQDLINTRSCDELAQIRRIFFAGYGLATKDAKRGEEGKLLALNEVIVEALDEIETQENNVEILDDAVHPLGLFTIVDWCSHLVDYMLYYSCSVEGCSTARLQLGKVVESPRLSDKMKVVFDQARKEEASFAALMRDLCCSLRVSLSKKRRLAAELEGLREQGDAVRALENMKEIVARDSVTLGDLEQLLARTQVGVAFLEDKHDIDTMSLIDHVYTDNVSRLLNKRLKEPQAQAQAQVLKTWLLCHLLAVLMKLILLIEKITINESDTARYDKSKVECFNCHKLGHFARECRGPKNQDNMSRNQDSSRRTINVEEISSKAMLAIDGAGFDWSFMEDEEVPSDMALMDFSDSEFNKSEFNLATYKRGLASIEEQLFFYKKNEILFYEQLSILKRDISYKDSEISVLKSELDKLKQDKESNQLKIKKFNNASKSLDKLIGSQIPDKSRKGLGGIATAEFEGYGHKISKSVSEDVSNEVRKSLDASLVEELVSDVDKSQGSRGNQINWNLYQYRIPKKIEVIFVMYNKACFVCGSFDHLQTNCNYHQRERVVSGSNYTRVNYNYSAQKTHPSAQRNLVPRAVLMKNGLITLNTATPVNTAHPKTTIYSARPMSHFYTRTTLTNKNLSQKVNTAKGNFYTARPKAVNTARPNTTVVNAVRANQVNAVKVSAWSSQQEDQCYVDNDAKHMTGNCPISQTLRIDGGYDNLARGLPSKRFENDQTCVACLKGKQHKASCKSKIQNSISQPLFMLHMDLFGPTFVSSLMNKKYCLVVTDDYSRFTWVFFLASKDETSDILKSFITQIENLVDKKVKIIICDNGTKFKNRVMSEFCEMKGIKREFSVARTPQQNRVAKRRNMTLIKAARTILADSKLPTTFWAEVVNTVCYVQNRVLVVKPHNKSPYELFRGRTPALSFMRPFGCYVTILNTLDHLGKFDGKSDDGLFVGYSLNSKAFRCTDKENDKTTNDVKGFISAVYEGKTHERPSYLSVCLFPILGKEPKRLSERGIVNRNKQGWLKLRIYFKKKAILIDEFLPHMDVKSAFLYGKIEEEVYVCQSLRFEDPDNLDKVYKVVKVLYGNIDQTLFIKKQKGDILLIQVYVDDIIFGSTKKELCIEFKKLMHDKFQMSSMGELTFFLGLQVKQKEDGIFISQDKYVADILRKFGFTDVKTASTPMDTEKPLLKDSDGDDVDVYLYRSMIGS</sequence>
<dbReference type="SUPFAM" id="SSF56672">
    <property type="entry name" value="DNA/RNA polymerases"/>
    <property type="match status" value="1"/>
</dbReference>
<dbReference type="SUPFAM" id="SSF57756">
    <property type="entry name" value="Retrovirus zinc finger-like domains"/>
    <property type="match status" value="1"/>
</dbReference>
<dbReference type="Proteomes" id="UP001151760">
    <property type="component" value="Unassembled WGS sequence"/>
</dbReference>
<evidence type="ECO:0000313" key="8">
    <source>
        <dbReference type="Proteomes" id="UP001151760"/>
    </source>
</evidence>
<dbReference type="EMBL" id="BQNB010019508">
    <property type="protein sequence ID" value="GJT86043.1"/>
    <property type="molecule type" value="Genomic_DNA"/>
</dbReference>
<feature type="coiled-coil region" evidence="4">
    <location>
        <begin position="439"/>
        <end position="466"/>
    </location>
</feature>
<dbReference type="InterPro" id="IPR012337">
    <property type="entry name" value="RNaseH-like_sf"/>
</dbReference>
<feature type="domain" description="Integrase catalytic" evidence="6">
    <location>
        <begin position="776"/>
        <end position="942"/>
    </location>
</feature>
<keyword evidence="3" id="KW-0863">Zinc-finger</keyword>
<evidence type="ECO:0000256" key="4">
    <source>
        <dbReference type="SAM" id="Coils"/>
    </source>
</evidence>
<dbReference type="Pfam" id="PF00665">
    <property type="entry name" value="rve"/>
    <property type="match status" value="1"/>
</dbReference>
<evidence type="ECO:0000256" key="3">
    <source>
        <dbReference type="PROSITE-ProRule" id="PRU00047"/>
    </source>
</evidence>
<dbReference type="PANTHER" id="PTHR42648:SF32">
    <property type="entry name" value="RIBONUCLEASE H-LIKE DOMAIN, GAG-PRE-INTEGRASE DOMAIN PROTEIN-RELATED"/>
    <property type="match status" value="1"/>
</dbReference>
<dbReference type="Pfam" id="PF25597">
    <property type="entry name" value="SH3_retrovirus"/>
    <property type="match status" value="1"/>
</dbReference>
<protein>
    <submittedName>
        <fullName evidence="7">Ribonuclease H-like domain-containing protein</fullName>
    </submittedName>
</protein>
<keyword evidence="4" id="KW-0175">Coiled coil</keyword>
<dbReference type="PROSITE" id="PS50158">
    <property type="entry name" value="ZF_CCHC"/>
    <property type="match status" value="1"/>
</dbReference>
<keyword evidence="3" id="KW-0862">Zinc</keyword>
<evidence type="ECO:0000259" key="6">
    <source>
        <dbReference type="PROSITE" id="PS50994"/>
    </source>
</evidence>
<dbReference type="InterPro" id="IPR039537">
    <property type="entry name" value="Retrotran_Ty1/copia-like"/>
</dbReference>
<comment type="caution">
    <text evidence="7">The sequence shown here is derived from an EMBL/GenBank/DDBJ whole genome shotgun (WGS) entry which is preliminary data.</text>
</comment>
<evidence type="ECO:0000256" key="2">
    <source>
        <dbReference type="ARBA" id="ARBA00022801"/>
    </source>
</evidence>
<keyword evidence="2" id="KW-0378">Hydrolase</keyword>
<accession>A0ABQ5HDS7</accession>
<reference evidence="7" key="2">
    <citation type="submission" date="2022-01" db="EMBL/GenBank/DDBJ databases">
        <authorList>
            <person name="Yamashiro T."/>
            <person name="Shiraishi A."/>
            <person name="Satake H."/>
            <person name="Nakayama K."/>
        </authorList>
    </citation>
    <scope>NUCLEOTIDE SEQUENCE</scope>
</reference>
<dbReference type="PANTHER" id="PTHR42648">
    <property type="entry name" value="TRANSPOSASE, PUTATIVE-RELATED"/>
    <property type="match status" value="1"/>
</dbReference>